<dbReference type="EMBL" id="BAAARW010000022">
    <property type="protein sequence ID" value="GAA2438141.1"/>
    <property type="molecule type" value="Genomic_DNA"/>
</dbReference>
<sequence length="105" mass="11114">MRESNGPVVGVAENTGPFNPVQYADWFGWAADGCTRGRLLAHEQGVDVGAWQVRIVRLAGLEVHTQADAMRTAGALATLEAFGVGELFRAAFNGAWDAVKARSGA</sequence>
<proteinExistence type="predicted"/>
<comment type="caution">
    <text evidence="1">The sequence shown here is derived from an EMBL/GenBank/DDBJ whole genome shotgun (WGS) entry which is preliminary data.</text>
</comment>
<name>A0ABN3JUJ5_9ACTN</name>
<accession>A0ABN3JUJ5</accession>
<reference evidence="1 2" key="1">
    <citation type="journal article" date="2019" name="Int. J. Syst. Evol. Microbiol.">
        <title>The Global Catalogue of Microorganisms (GCM) 10K type strain sequencing project: providing services to taxonomists for standard genome sequencing and annotation.</title>
        <authorList>
            <consortium name="The Broad Institute Genomics Platform"/>
            <consortium name="The Broad Institute Genome Sequencing Center for Infectious Disease"/>
            <person name="Wu L."/>
            <person name="Ma J."/>
        </authorList>
    </citation>
    <scope>NUCLEOTIDE SEQUENCE [LARGE SCALE GENOMIC DNA]</scope>
    <source>
        <strain evidence="1 2">JCM 3325</strain>
    </source>
</reference>
<gene>
    <name evidence="1" type="ORF">GCM10010191_61600</name>
</gene>
<keyword evidence="2" id="KW-1185">Reference proteome</keyword>
<dbReference type="Proteomes" id="UP001501231">
    <property type="component" value="Unassembled WGS sequence"/>
</dbReference>
<organism evidence="1 2">
    <name type="scientific">Actinomadura vinacea</name>
    <dbReference type="NCBI Taxonomy" id="115336"/>
    <lineage>
        <taxon>Bacteria</taxon>
        <taxon>Bacillati</taxon>
        <taxon>Actinomycetota</taxon>
        <taxon>Actinomycetes</taxon>
        <taxon>Streptosporangiales</taxon>
        <taxon>Thermomonosporaceae</taxon>
        <taxon>Actinomadura</taxon>
    </lineage>
</organism>
<evidence type="ECO:0000313" key="1">
    <source>
        <dbReference type="EMBL" id="GAA2438141.1"/>
    </source>
</evidence>
<evidence type="ECO:0000313" key="2">
    <source>
        <dbReference type="Proteomes" id="UP001501231"/>
    </source>
</evidence>
<protein>
    <submittedName>
        <fullName evidence="1">Uncharacterized protein</fullName>
    </submittedName>
</protein>